<evidence type="ECO:0000313" key="1">
    <source>
        <dbReference type="EMBL" id="CUS07962.1"/>
    </source>
</evidence>
<sequence>MIYICCPPPLLPRFGSLLGYITCTTHASCIGFPTECFDGKATLHTVQQGKCAELSYAGMFTAELERLVGKEVEQKGFDHIRTGIVAGSSIPKEFMKRFHRELDLTVEYAIPKMTETSPVSAVTTTDDPLEK</sequence>
<dbReference type="Proteomes" id="UP001412239">
    <property type="component" value="Unassembled WGS sequence"/>
</dbReference>
<keyword evidence="2" id="KW-1185">Reference proteome</keyword>
<accession>A0A292PJY3</accession>
<organism evidence="1 2">
    <name type="scientific">Tuber aestivum</name>
    <name type="common">summer truffle</name>
    <dbReference type="NCBI Taxonomy" id="59557"/>
    <lineage>
        <taxon>Eukaryota</taxon>
        <taxon>Fungi</taxon>
        <taxon>Dikarya</taxon>
        <taxon>Ascomycota</taxon>
        <taxon>Pezizomycotina</taxon>
        <taxon>Pezizomycetes</taxon>
        <taxon>Pezizales</taxon>
        <taxon>Tuberaceae</taxon>
        <taxon>Tuber</taxon>
    </lineage>
</organism>
<reference evidence="1" key="1">
    <citation type="submission" date="2015-10" db="EMBL/GenBank/DDBJ databases">
        <authorList>
            <person name="Regsiter A."/>
            <person name="william w."/>
        </authorList>
    </citation>
    <scope>NUCLEOTIDE SEQUENCE</scope>
    <source>
        <strain evidence="1">Montdore</strain>
    </source>
</reference>
<evidence type="ECO:0008006" key="3">
    <source>
        <dbReference type="Google" id="ProtNLM"/>
    </source>
</evidence>
<dbReference type="EMBL" id="LN891156">
    <property type="protein sequence ID" value="CUS07962.1"/>
    <property type="molecule type" value="Genomic_DNA"/>
</dbReference>
<gene>
    <name evidence="1" type="ORF">GSTUAT00007942001</name>
</gene>
<name>A0A292PJY3_9PEZI</name>
<dbReference type="SUPFAM" id="SSF56801">
    <property type="entry name" value="Acetyl-CoA synthetase-like"/>
    <property type="match status" value="1"/>
</dbReference>
<dbReference type="Gene3D" id="3.40.50.980">
    <property type="match status" value="1"/>
</dbReference>
<proteinExistence type="predicted"/>
<evidence type="ECO:0000313" key="2">
    <source>
        <dbReference type="Proteomes" id="UP001412239"/>
    </source>
</evidence>
<dbReference type="AlphaFoldDB" id="A0A292PJY3"/>
<protein>
    <recommendedName>
        <fullName evidence="3">AMP-dependent synthetase/ligase domain-containing protein</fullName>
    </recommendedName>
</protein>